<reference evidence="2" key="1">
    <citation type="submission" date="2017-03" db="EMBL/GenBank/DDBJ databases">
        <title>Phytopthora megakarya and P. palmivora, two closely related causual agents of cacao black pod achieved similar genome size and gene model numbers by different mechanisms.</title>
        <authorList>
            <person name="Ali S."/>
            <person name="Shao J."/>
            <person name="Larry D.J."/>
            <person name="Kronmiller B."/>
            <person name="Shen D."/>
            <person name="Strem M.D."/>
            <person name="Melnick R.L."/>
            <person name="Guiltinan M.J."/>
            <person name="Tyler B.M."/>
            <person name="Meinhardt L.W."/>
            <person name="Bailey B.A."/>
        </authorList>
    </citation>
    <scope>NUCLEOTIDE SEQUENCE [LARGE SCALE GENOMIC DNA]</scope>
    <source>
        <strain evidence="2">zdho120</strain>
    </source>
</reference>
<evidence type="ECO:0000313" key="1">
    <source>
        <dbReference type="EMBL" id="OWZ23464.1"/>
    </source>
</evidence>
<protein>
    <submittedName>
        <fullName evidence="1">Uncharacterized protein</fullName>
    </submittedName>
</protein>
<proteinExistence type="predicted"/>
<evidence type="ECO:0000313" key="2">
    <source>
        <dbReference type="Proteomes" id="UP000198211"/>
    </source>
</evidence>
<accession>A0A225WZY0</accession>
<keyword evidence="2" id="KW-1185">Reference proteome</keyword>
<dbReference type="Proteomes" id="UP000198211">
    <property type="component" value="Unassembled WGS sequence"/>
</dbReference>
<comment type="caution">
    <text evidence="1">The sequence shown here is derived from an EMBL/GenBank/DDBJ whole genome shotgun (WGS) entry which is preliminary data.</text>
</comment>
<dbReference type="EMBL" id="NBNE01000062">
    <property type="protein sequence ID" value="OWZ23464.1"/>
    <property type="molecule type" value="Genomic_DNA"/>
</dbReference>
<dbReference type="AlphaFoldDB" id="A0A225WZY0"/>
<name>A0A225WZY0_9STRA</name>
<gene>
    <name evidence="1" type="ORF">PHMEG_0001664</name>
</gene>
<organism evidence="1 2">
    <name type="scientific">Phytophthora megakarya</name>
    <dbReference type="NCBI Taxonomy" id="4795"/>
    <lineage>
        <taxon>Eukaryota</taxon>
        <taxon>Sar</taxon>
        <taxon>Stramenopiles</taxon>
        <taxon>Oomycota</taxon>
        <taxon>Peronosporomycetes</taxon>
        <taxon>Peronosporales</taxon>
        <taxon>Peronosporaceae</taxon>
        <taxon>Phytophthora</taxon>
    </lineage>
</organism>
<sequence length="77" mass="8919">MVKHVRGKSKSRVCKWGSELGFKMVGVKACWRYAVSVRHASRLKFYREAGREVTEDLITHVLHGEIYEDLTRLGVAW</sequence>